<dbReference type="EMBL" id="JACAZF010000017">
    <property type="protein sequence ID" value="KAF7289386.1"/>
    <property type="molecule type" value="Genomic_DNA"/>
</dbReference>
<sequence length="154" mass="16518">MGGEGFCPARDLEADSMFRGRQCVSRAVIVCVLAETWSLQGHRLEVARSTAILHRLHHRATTRPFPTPLTSSSLCLTEGLDFGMVVFVNVGYNGGGCRIDSAIIVGKDVDVVVRNLHDCPPHNGLWRGSRLGVGVFFSSPTTDVVLVVVGGDNG</sequence>
<comment type="caution">
    <text evidence="1">The sequence shown here is derived from an EMBL/GenBank/DDBJ whole genome shotgun (WGS) entry which is preliminary data.</text>
</comment>
<proteinExistence type="predicted"/>
<reference evidence="1" key="1">
    <citation type="submission" date="2020-05" db="EMBL/GenBank/DDBJ databases">
        <title>Mycena genomes resolve the evolution of fungal bioluminescence.</title>
        <authorList>
            <person name="Tsai I.J."/>
        </authorList>
    </citation>
    <scope>NUCLEOTIDE SEQUENCE</scope>
    <source>
        <strain evidence="1">171206Taipei</strain>
    </source>
</reference>
<dbReference type="Proteomes" id="UP000636479">
    <property type="component" value="Unassembled WGS sequence"/>
</dbReference>
<evidence type="ECO:0000313" key="2">
    <source>
        <dbReference type="Proteomes" id="UP000636479"/>
    </source>
</evidence>
<evidence type="ECO:0000313" key="1">
    <source>
        <dbReference type="EMBL" id="KAF7289386.1"/>
    </source>
</evidence>
<name>A0A8H6RYN1_9AGAR</name>
<organism evidence="1 2">
    <name type="scientific">Mycena indigotica</name>
    <dbReference type="NCBI Taxonomy" id="2126181"/>
    <lineage>
        <taxon>Eukaryota</taxon>
        <taxon>Fungi</taxon>
        <taxon>Dikarya</taxon>
        <taxon>Basidiomycota</taxon>
        <taxon>Agaricomycotina</taxon>
        <taxon>Agaricomycetes</taxon>
        <taxon>Agaricomycetidae</taxon>
        <taxon>Agaricales</taxon>
        <taxon>Marasmiineae</taxon>
        <taxon>Mycenaceae</taxon>
        <taxon>Mycena</taxon>
    </lineage>
</organism>
<dbReference type="GeneID" id="59352932"/>
<dbReference type="RefSeq" id="XP_037213417.1">
    <property type="nucleotide sequence ID" value="XM_037370416.1"/>
</dbReference>
<gene>
    <name evidence="1" type="ORF">MIND_01401100</name>
</gene>
<dbReference type="AlphaFoldDB" id="A0A8H6RYN1"/>
<protein>
    <submittedName>
        <fullName evidence="1">Uncharacterized protein</fullName>
    </submittedName>
</protein>
<accession>A0A8H6RYN1</accession>
<keyword evidence="2" id="KW-1185">Reference proteome</keyword>